<keyword evidence="1" id="KW-1133">Transmembrane helix</keyword>
<dbReference type="SUPFAM" id="SSF141371">
    <property type="entry name" value="PilZ domain-like"/>
    <property type="match status" value="1"/>
</dbReference>
<feature type="transmembrane region" description="Helical" evidence="1">
    <location>
        <begin position="105"/>
        <end position="127"/>
    </location>
</feature>
<evidence type="ECO:0000256" key="1">
    <source>
        <dbReference type="SAM" id="Phobius"/>
    </source>
</evidence>
<evidence type="ECO:0000259" key="2">
    <source>
        <dbReference type="Pfam" id="PF07238"/>
    </source>
</evidence>
<protein>
    <recommendedName>
        <fullName evidence="2">PilZ domain-containing protein</fullName>
    </recommendedName>
</protein>
<proteinExistence type="predicted"/>
<comment type="caution">
    <text evidence="3">The sequence shown here is derived from an EMBL/GenBank/DDBJ whole genome shotgun (WGS) entry which is preliminary data.</text>
</comment>
<keyword evidence="1" id="KW-0472">Membrane</keyword>
<dbReference type="InterPro" id="IPR009875">
    <property type="entry name" value="PilZ_domain"/>
</dbReference>
<keyword evidence="4" id="KW-1185">Reference proteome</keyword>
<evidence type="ECO:0000313" key="4">
    <source>
        <dbReference type="Proteomes" id="UP000076609"/>
    </source>
</evidence>
<gene>
    <name evidence="3" type="ORF">AVT10_09680</name>
</gene>
<accession>A0ABR5YF54</accession>
<feature type="domain" description="PilZ" evidence="2">
    <location>
        <begin position="8"/>
        <end position="66"/>
    </location>
</feature>
<dbReference type="Proteomes" id="UP000076609">
    <property type="component" value="Unassembled WGS sequence"/>
</dbReference>
<evidence type="ECO:0000313" key="3">
    <source>
        <dbReference type="EMBL" id="KZE18048.1"/>
    </source>
</evidence>
<dbReference type="Pfam" id="PF07238">
    <property type="entry name" value="PilZ"/>
    <property type="match status" value="1"/>
</dbReference>
<sequence>MLRIDSQRSTPVTLVDLTRDGCLIETDAVLTADQRIELGLAGIGTVTARVVRSSTVGYGCEFLARLPSGAVTDASRGNVVRLEQLLVGADNPIPRGAKLPPRQQVAAVAAIGVVGWAVVGAVAVLLLR</sequence>
<reference evidence="4" key="1">
    <citation type="submission" date="2016-01" db="EMBL/GenBank/DDBJ databases">
        <title>Draft genome of Chromobacterium sp. F49.</title>
        <authorList>
            <person name="Hong K.W."/>
        </authorList>
    </citation>
    <scope>NUCLEOTIDE SEQUENCE [LARGE SCALE GENOMIC DNA]</scope>
    <source>
        <strain evidence="4">CN3</strain>
    </source>
</reference>
<keyword evidence="1" id="KW-0812">Transmembrane</keyword>
<name>A0ABR5YF54_9SPHN</name>
<organism evidence="3 4">
    <name type="scientific">Sphingomonas hankookensis</name>
    <dbReference type="NCBI Taxonomy" id="563996"/>
    <lineage>
        <taxon>Bacteria</taxon>
        <taxon>Pseudomonadati</taxon>
        <taxon>Pseudomonadota</taxon>
        <taxon>Alphaproteobacteria</taxon>
        <taxon>Sphingomonadales</taxon>
        <taxon>Sphingomonadaceae</taxon>
        <taxon>Sphingomonas</taxon>
    </lineage>
</organism>
<dbReference type="EMBL" id="LQQO01000003">
    <property type="protein sequence ID" value="KZE18048.1"/>
    <property type="molecule type" value="Genomic_DNA"/>
</dbReference>